<dbReference type="AlphaFoldDB" id="D5GZU3"/>
<reference evidence="1 2" key="1">
    <citation type="journal article" date="2010" name="J. Bacteriol.">
        <title>Genome sequence of Lactobacillus crispatus ST1.</title>
        <authorList>
            <person name="Ojala T."/>
            <person name="Kuparinen V."/>
            <person name="Koskinen J.P."/>
            <person name="Alatalo E."/>
            <person name="Holm L."/>
            <person name="Auvinen P."/>
            <person name="Edelman S."/>
            <person name="Westerlund-Wikstrom B."/>
            <person name="Korhonen T.K."/>
            <person name="Paulin L."/>
            <person name="Kankainen M."/>
        </authorList>
    </citation>
    <scope>NUCLEOTIDE SEQUENCE [LARGE SCALE GENOMIC DNA]</scope>
    <source>
        <strain evidence="1 2">ST1</strain>
    </source>
</reference>
<proteinExistence type="predicted"/>
<protein>
    <submittedName>
        <fullName evidence="1">Uncharacterized protein</fullName>
    </submittedName>
</protein>
<reference key="2">
    <citation type="submission" date="2010-03" db="EMBL/GenBank/DDBJ databases">
        <title>Genome Sequence of Lactobacillus crispatus ST1.</title>
        <authorList>
            <person name="Ojala T."/>
            <person name="Kuparinen V."/>
            <person name="Koskinen J.P."/>
            <person name="Alatalo E."/>
            <person name="Holm L."/>
            <person name="Auvinen P."/>
            <person name="Edelman S."/>
            <person name="Westerlund-Wikstroem B."/>
            <person name="Korhonen T.K."/>
            <person name="Paulin L."/>
            <person name="Kankainen M."/>
        </authorList>
    </citation>
    <scope>NUCLEOTIDE SEQUENCE</scope>
    <source>
        <strain>ST1</strain>
    </source>
</reference>
<dbReference type="Proteomes" id="UP000002371">
    <property type="component" value="Chromosome"/>
</dbReference>
<accession>D5GZU3</accession>
<gene>
    <name evidence="1" type="ordered locus">LCRIS_01855</name>
</gene>
<dbReference type="KEGG" id="lcr:LCRIS_01855"/>
<evidence type="ECO:0000313" key="1">
    <source>
        <dbReference type="EMBL" id="CBL51302.1"/>
    </source>
</evidence>
<name>D5GZU3_LACCS</name>
<dbReference type="HOGENOM" id="CLU_2973711_0_0_9"/>
<dbReference type="EMBL" id="FN692037">
    <property type="protein sequence ID" value="CBL51302.1"/>
    <property type="molecule type" value="Genomic_DNA"/>
</dbReference>
<sequence length="58" mass="6950">MFEQRFLFFVVVNICQQSQQKCTEQKHQGDTLVNRHGWNPFINVAHRPHLRGKNSRRS</sequence>
<organism evidence="1 2">
    <name type="scientific">Lactobacillus crispatus (strain ST1)</name>
    <dbReference type="NCBI Taxonomy" id="748671"/>
    <lineage>
        <taxon>Bacteria</taxon>
        <taxon>Bacillati</taxon>
        <taxon>Bacillota</taxon>
        <taxon>Bacilli</taxon>
        <taxon>Lactobacillales</taxon>
        <taxon>Lactobacillaceae</taxon>
        <taxon>Lactobacillus</taxon>
    </lineage>
</organism>
<evidence type="ECO:0000313" key="2">
    <source>
        <dbReference type="Proteomes" id="UP000002371"/>
    </source>
</evidence>